<feature type="signal peptide" evidence="2">
    <location>
        <begin position="1"/>
        <end position="19"/>
    </location>
</feature>
<dbReference type="AlphaFoldDB" id="X0KUW8"/>
<dbReference type="Proteomes" id="UP000030701">
    <property type="component" value="Unassembled WGS sequence"/>
</dbReference>
<accession>X0KUW8</accession>
<sequence>MLLKHFLLSTLLAINSVTALPNPITENYGIEARDHELTRRIVICGRQESGQKGGECECPEGQKKSEKG</sequence>
<name>X0KUW8_FUSOX</name>
<evidence type="ECO:0000256" key="2">
    <source>
        <dbReference type="SAM" id="SignalP"/>
    </source>
</evidence>
<proteinExistence type="predicted"/>
<feature type="chain" id="PRO_5004941552" evidence="2">
    <location>
        <begin position="20"/>
        <end position="68"/>
    </location>
</feature>
<keyword evidence="2" id="KW-0732">Signal</keyword>
<feature type="non-terminal residue" evidence="3">
    <location>
        <position position="68"/>
    </location>
</feature>
<evidence type="ECO:0000256" key="1">
    <source>
        <dbReference type="SAM" id="MobiDB-lite"/>
    </source>
</evidence>
<organism evidence="3">
    <name type="scientific">Fusarium oxysporum f. sp. vasinfectum 25433</name>
    <dbReference type="NCBI Taxonomy" id="1089449"/>
    <lineage>
        <taxon>Eukaryota</taxon>
        <taxon>Fungi</taxon>
        <taxon>Dikarya</taxon>
        <taxon>Ascomycota</taxon>
        <taxon>Pezizomycotina</taxon>
        <taxon>Sordariomycetes</taxon>
        <taxon>Hypocreomycetidae</taxon>
        <taxon>Hypocreales</taxon>
        <taxon>Nectriaceae</taxon>
        <taxon>Fusarium</taxon>
        <taxon>Fusarium oxysporum species complex</taxon>
    </lineage>
</organism>
<dbReference type="OrthoDB" id="5083639at2759"/>
<reference evidence="3" key="2">
    <citation type="submission" date="2014-03" db="EMBL/GenBank/DDBJ databases">
        <title>The Genome Annotation of Fusarium oxysporum Cotton.</title>
        <authorList>
            <consortium name="The Broad Institute Genomics Platform"/>
            <person name="Ma L.-J."/>
            <person name="Corby-Kistler H."/>
            <person name="Broz K."/>
            <person name="Gale L.R."/>
            <person name="Jonkers W."/>
            <person name="O'Donnell K."/>
            <person name="Ploetz R."/>
            <person name="Steinberg C."/>
            <person name="Schwartz D.C."/>
            <person name="VanEtten H."/>
            <person name="Zhou S."/>
            <person name="Young S.K."/>
            <person name="Zeng Q."/>
            <person name="Gargeya S."/>
            <person name="Fitzgerald M."/>
            <person name="Abouelleil A."/>
            <person name="Alvarado L."/>
            <person name="Chapman S.B."/>
            <person name="Gainer-Dewar J."/>
            <person name="Goldberg J."/>
            <person name="Griggs A."/>
            <person name="Gujja S."/>
            <person name="Hansen M."/>
            <person name="Howarth C."/>
            <person name="Imamovic A."/>
            <person name="Ireland A."/>
            <person name="Larimer J."/>
            <person name="McCowan C."/>
            <person name="Murphy C."/>
            <person name="Pearson M."/>
            <person name="Poon T.W."/>
            <person name="Priest M."/>
            <person name="Roberts A."/>
            <person name="Saif S."/>
            <person name="Shea T."/>
            <person name="Sykes S."/>
            <person name="Wortman J."/>
            <person name="Nusbaum C."/>
            <person name="Birren B."/>
        </authorList>
    </citation>
    <scope>NUCLEOTIDE SEQUENCE</scope>
    <source>
        <strain evidence="3">25433</strain>
    </source>
</reference>
<gene>
    <name evidence="3" type="ORF">FOTG_18914</name>
</gene>
<evidence type="ECO:0000313" key="3">
    <source>
        <dbReference type="EMBL" id="EXM12592.1"/>
    </source>
</evidence>
<dbReference type="HOGENOM" id="CLU_2800915_0_0_1"/>
<protein>
    <submittedName>
        <fullName evidence="3">Uncharacterized protein</fullName>
    </submittedName>
</protein>
<dbReference type="EMBL" id="KK035453">
    <property type="protein sequence ID" value="EXM12592.1"/>
    <property type="molecule type" value="Genomic_DNA"/>
</dbReference>
<feature type="region of interest" description="Disordered" evidence="1">
    <location>
        <begin position="49"/>
        <end position="68"/>
    </location>
</feature>
<reference evidence="3" key="1">
    <citation type="submission" date="2011-11" db="EMBL/GenBank/DDBJ databases">
        <title>The Genome Sequence of Fusarium oxysporum Cotton.</title>
        <authorList>
            <consortium name="The Broad Institute Genome Sequencing Platform"/>
            <person name="Ma L.-J."/>
            <person name="Gale L.R."/>
            <person name="Schwartz D.C."/>
            <person name="Zhou S."/>
            <person name="Corby-Kistler H."/>
            <person name="Young S.K."/>
            <person name="Zeng Q."/>
            <person name="Gargeya S."/>
            <person name="Fitzgerald M."/>
            <person name="Haas B."/>
            <person name="Abouelleil A."/>
            <person name="Alvarado L."/>
            <person name="Arachchi H.M."/>
            <person name="Berlin A."/>
            <person name="Brown A."/>
            <person name="Chapman S.B."/>
            <person name="Chen Z."/>
            <person name="Dunbar C."/>
            <person name="Freedman E."/>
            <person name="Gearin G."/>
            <person name="Goldberg J."/>
            <person name="Griggs A."/>
            <person name="Gujja S."/>
            <person name="Heiman D."/>
            <person name="Howarth C."/>
            <person name="Larson L."/>
            <person name="Lui A."/>
            <person name="MacDonald P.J.P."/>
            <person name="Montmayeur A."/>
            <person name="Murphy C."/>
            <person name="Neiman D."/>
            <person name="Pearson M."/>
            <person name="Priest M."/>
            <person name="Roberts A."/>
            <person name="Saif S."/>
            <person name="Shea T."/>
            <person name="Shenoy N."/>
            <person name="Sisk P."/>
            <person name="Stolte C."/>
            <person name="Sykes S."/>
            <person name="Wortman J."/>
            <person name="Nusbaum C."/>
            <person name="Birren B."/>
        </authorList>
    </citation>
    <scope>NUCLEOTIDE SEQUENCE [LARGE SCALE GENOMIC DNA]</scope>
    <source>
        <strain evidence="3">25433</strain>
    </source>
</reference>